<keyword evidence="7" id="KW-0934">Plastid</keyword>
<feature type="compositionally biased region" description="Basic and acidic residues" evidence="8">
    <location>
        <begin position="107"/>
        <end position="121"/>
    </location>
</feature>
<dbReference type="GO" id="GO:0009706">
    <property type="term" value="C:chloroplast inner membrane"/>
    <property type="evidence" value="ECO:0007669"/>
    <property type="project" value="UniProtKB-SubCell"/>
</dbReference>
<evidence type="ECO:0000256" key="7">
    <source>
        <dbReference type="RuleBase" id="RU367003"/>
    </source>
</evidence>
<sequence>MYTQTQKFISKCTAATAPLRNVSGICVLRVSKQRSFGTVGGDLPRRTTLSTVFALQQEREHQNSSTSQKTLSNLENLLGTEDDDKATEDNSAIEEDRSELTKATATPDKEKEKPMLQSRTNKEPRDWILEDFEEDGSIDFANRSLASVSYVLPLLDGLHYARFIFMQVPQFALVLLPLAPAIELFESFRWLQIVFFFALALGVANNRGLPKFTRFNAQQAILLDIIQILPELLLGGKGPPPGDDFLIQATIIATNTVFIYVYLCCLSGVRAASRDRRPIPFFGRAAFLAAMPCAPKRCGDPPSSSSEAASALLLGIGGVGRGRVRPLLPFKMTAAAASRATPSILPLRMSARSRQREEKGRGI</sequence>
<name>A0A061R9E6_9CHLO</name>
<feature type="region of interest" description="Disordered" evidence="8">
    <location>
        <begin position="78"/>
        <end position="121"/>
    </location>
</feature>
<protein>
    <recommendedName>
        <fullName evidence="7">Protein TIC 20</fullName>
    </recommendedName>
</protein>
<evidence type="ECO:0000256" key="3">
    <source>
        <dbReference type="ARBA" id="ARBA00022692"/>
    </source>
</evidence>
<dbReference type="InterPro" id="IPR005691">
    <property type="entry name" value="Tic20"/>
</dbReference>
<dbReference type="Pfam" id="PF16166">
    <property type="entry name" value="TIC20"/>
    <property type="match status" value="1"/>
</dbReference>
<dbReference type="AlphaFoldDB" id="A0A061R9E6"/>
<evidence type="ECO:0000256" key="1">
    <source>
        <dbReference type="ARBA" id="ARBA00004478"/>
    </source>
</evidence>
<evidence type="ECO:0000256" key="2">
    <source>
        <dbReference type="ARBA" id="ARBA00009596"/>
    </source>
</evidence>
<keyword evidence="5 7" id="KW-1133">Transmembrane helix</keyword>
<dbReference type="PANTHER" id="PTHR33510:SF5">
    <property type="entry name" value="PROTEIN TIC 20-II, CHLOROPLASTIC"/>
    <property type="match status" value="1"/>
</dbReference>
<feature type="transmembrane region" description="Helical" evidence="7">
    <location>
        <begin position="245"/>
        <end position="269"/>
    </location>
</feature>
<evidence type="ECO:0000256" key="4">
    <source>
        <dbReference type="ARBA" id="ARBA00022780"/>
    </source>
</evidence>
<organism evidence="9">
    <name type="scientific">Tetraselmis sp. GSL018</name>
    <dbReference type="NCBI Taxonomy" id="582737"/>
    <lineage>
        <taxon>Eukaryota</taxon>
        <taxon>Viridiplantae</taxon>
        <taxon>Chlorophyta</taxon>
        <taxon>core chlorophytes</taxon>
        <taxon>Chlorodendrophyceae</taxon>
        <taxon>Chlorodendrales</taxon>
        <taxon>Chlorodendraceae</taxon>
        <taxon>Tetraselmis</taxon>
    </lineage>
</organism>
<gene>
    <name evidence="9" type="ORF">TSPGSL018_11262</name>
</gene>
<comment type="function">
    <text evidence="7">Involved in protein precursor import into chloroplasts.</text>
</comment>
<evidence type="ECO:0000256" key="5">
    <source>
        <dbReference type="ARBA" id="ARBA00022989"/>
    </source>
</evidence>
<feature type="transmembrane region" description="Helical" evidence="7">
    <location>
        <begin position="163"/>
        <end position="182"/>
    </location>
</feature>
<dbReference type="EMBL" id="GBEZ01019102">
    <property type="protein sequence ID" value="JAC67404.1"/>
    <property type="molecule type" value="Transcribed_RNA"/>
</dbReference>
<feature type="compositionally biased region" description="Acidic residues" evidence="8">
    <location>
        <begin position="80"/>
        <end position="93"/>
    </location>
</feature>
<evidence type="ECO:0000256" key="8">
    <source>
        <dbReference type="SAM" id="MobiDB-lite"/>
    </source>
</evidence>
<reference evidence="9" key="1">
    <citation type="submission" date="2014-05" db="EMBL/GenBank/DDBJ databases">
        <title>The transcriptome of the halophilic microalga Tetraselmis sp. GSL018 isolated from the Great Salt Lake, Utah.</title>
        <authorList>
            <person name="Jinkerson R.E."/>
            <person name="D'Adamo S."/>
            <person name="Posewitz M.C."/>
        </authorList>
    </citation>
    <scope>NUCLEOTIDE SEQUENCE</scope>
    <source>
        <strain evidence="9">GSL018</strain>
    </source>
</reference>
<feature type="non-terminal residue" evidence="9">
    <location>
        <position position="363"/>
    </location>
</feature>
<accession>A0A061R9E6</accession>
<keyword evidence="7" id="KW-0150">Chloroplast</keyword>
<keyword evidence="4" id="KW-1001">Plastid inner membrane</keyword>
<dbReference type="PANTHER" id="PTHR33510">
    <property type="entry name" value="PROTEIN TIC 20-II, CHLOROPLASTIC"/>
    <property type="match status" value="1"/>
</dbReference>
<evidence type="ECO:0000256" key="6">
    <source>
        <dbReference type="ARBA" id="ARBA00023136"/>
    </source>
</evidence>
<comment type="similarity">
    <text evidence="2 7">Belongs to the Tic20 family.</text>
</comment>
<comment type="caution">
    <text evidence="7">Lacks conserved residue(s) required for the propagation of feature annotation.</text>
</comment>
<comment type="subcellular location">
    <subcellularLocation>
        <location evidence="1">Plastid</location>
        <location evidence="1">Chloroplast inner membrane</location>
        <topology evidence="1">Multi-pass membrane protein</topology>
    </subcellularLocation>
    <subcellularLocation>
        <location evidence="7">Plastid</location>
        <location evidence="7">Chloroplast membrane</location>
        <topology evidence="7">Multi-pass membrane protein</topology>
    </subcellularLocation>
</comment>
<proteinExistence type="inferred from homology"/>
<evidence type="ECO:0000313" key="9">
    <source>
        <dbReference type="EMBL" id="JAC67404.1"/>
    </source>
</evidence>
<keyword evidence="6 7" id="KW-0472">Membrane</keyword>
<keyword evidence="3 7" id="KW-0812">Transmembrane</keyword>